<dbReference type="PANTHER" id="PTHR23073">
    <property type="entry name" value="26S PROTEASOME REGULATORY SUBUNIT"/>
    <property type="match status" value="1"/>
</dbReference>
<evidence type="ECO:0000256" key="2">
    <source>
        <dbReference type="ARBA" id="ARBA00022741"/>
    </source>
</evidence>
<dbReference type="CDD" id="cd19481">
    <property type="entry name" value="RecA-like_protease"/>
    <property type="match status" value="1"/>
</dbReference>
<evidence type="ECO:0000256" key="3">
    <source>
        <dbReference type="ARBA" id="ARBA00022840"/>
    </source>
</evidence>
<dbReference type="Pfam" id="PF00004">
    <property type="entry name" value="AAA"/>
    <property type="match status" value="1"/>
</dbReference>
<protein>
    <submittedName>
        <fullName evidence="5">AAA family ATPase</fullName>
    </submittedName>
</protein>
<keyword evidence="3" id="KW-0067">ATP-binding</keyword>
<evidence type="ECO:0000313" key="6">
    <source>
        <dbReference type="Proteomes" id="UP001320876"/>
    </source>
</evidence>
<dbReference type="InterPro" id="IPR003593">
    <property type="entry name" value="AAA+_ATPase"/>
</dbReference>
<dbReference type="SUPFAM" id="SSF52540">
    <property type="entry name" value="P-loop containing nucleoside triphosphate hydrolases"/>
    <property type="match status" value="1"/>
</dbReference>
<dbReference type="RefSeq" id="WP_264490033.1">
    <property type="nucleotide sequence ID" value="NZ_JAPDDT010000019.1"/>
</dbReference>
<keyword evidence="6" id="KW-1185">Reference proteome</keyword>
<dbReference type="Gene3D" id="3.40.50.300">
    <property type="entry name" value="P-loop containing nucleotide triphosphate hydrolases"/>
    <property type="match status" value="1"/>
</dbReference>
<sequence>MGKKKSTAKKAKPVLWQKLADHFDTDPGELPVIERMFRQYERPNLHQAVVDLAADDSELCGIVMRHEYMNPSLSKFAREGSSRDFDLGPVAHVDEELPGDRRLACVKRGLKLFLHRGKPIALLLDEERYSATPGLRLEVMAADREAAEDFLRRVETETRAGKAFRGGVLSLEGNCRGGFELQFHKLPSITRDEVILPDAVLQRIERHTVDFSTHAERLKAAGRHLKRGVLFHGPPGTGKTFSAMYLASRMPERTVFLLTGGDLGMIQQAVAMARVLQPATLILEDVDLIGTRREDQVVGANAVLFELLNQMDGLAHDADLLFILTTNRPDVLEPALASRPGRIDQAIEIPPPDADCRRRLIELYGKGLKLELQHLDDLILRIEGVSAAFIRELLRKAAVHSALESEGEIVVADRHLAAALTELMVDGGALTMSLLGAAK</sequence>
<dbReference type="InterPro" id="IPR003959">
    <property type="entry name" value="ATPase_AAA_core"/>
</dbReference>
<dbReference type="InterPro" id="IPR050221">
    <property type="entry name" value="26S_Proteasome_ATPase"/>
</dbReference>
<feature type="domain" description="AAA+ ATPase" evidence="4">
    <location>
        <begin position="225"/>
        <end position="353"/>
    </location>
</feature>
<evidence type="ECO:0000256" key="1">
    <source>
        <dbReference type="ARBA" id="ARBA00006914"/>
    </source>
</evidence>
<dbReference type="EMBL" id="JAPDDT010000019">
    <property type="protein sequence ID" value="MCW1925924.1"/>
    <property type="molecule type" value="Genomic_DNA"/>
</dbReference>
<name>A0ABT3GQX2_9BACT</name>
<evidence type="ECO:0000259" key="4">
    <source>
        <dbReference type="SMART" id="SM00382"/>
    </source>
</evidence>
<comment type="caution">
    <text evidence="5">The sequence shown here is derived from an EMBL/GenBank/DDBJ whole genome shotgun (WGS) entry which is preliminary data.</text>
</comment>
<dbReference type="Proteomes" id="UP001320876">
    <property type="component" value="Unassembled WGS sequence"/>
</dbReference>
<dbReference type="InterPro" id="IPR027417">
    <property type="entry name" value="P-loop_NTPase"/>
</dbReference>
<reference evidence="5 6" key="1">
    <citation type="submission" date="2022-10" db="EMBL/GenBank/DDBJ databases">
        <title>Luteolibacter arcticus strain CCTCC AB 2014275, whole genome shotgun sequencing project.</title>
        <authorList>
            <person name="Zhao G."/>
            <person name="Shen L."/>
        </authorList>
    </citation>
    <scope>NUCLEOTIDE SEQUENCE [LARGE SCALE GENOMIC DNA]</scope>
    <source>
        <strain evidence="5 6">CCTCC AB 2014275</strain>
    </source>
</reference>
<evidence type="ECO:0000313" key="5">
    <source>
        <dbReference type="EMBL" id="MCW1925924.1"/>
    </source>
</evidence>
<proteinExistence type="inferred from homology"/>
<keyword evidence="2" id="KW-0547">Nucleotide-binding</keyword>
<accession>A0ABT3GQX2</accession>
<organism evidence="5 6">
    <name type="scientific">Luteolibacter arcticus</name>
    <dbReference type="NCBI Taxonomy" id="1581411"/>
    <lineage>
        <taxon>Bacteria</taxon>
        <taxon>Pseudomonadati</taxon>
        <taxon>Verrucomicrobiota</taxon>
        <taxon>Verrucomicrobiia</taxon>
        <taxon>Verrucomicrobiales</taxon>
        <taxon>Verrucomicrobiaceae</taxon>
        <taxon>Luteolibacter</taxon>
    </lineage>
</organism>
<dbReference type="SMART" id="SM00382">
    <property type="entry name" value="AAA"/>
    <property type="match status" value="1"/>
</dbReference>
<gene>
    <name evidence="5" type="ORF">OKA05_25420</name>
</gene>
<comment type="similarity">
    <text evidence="1">Belongs to the AAA ATPase family.</text>
</comment>